<proteinExistence type="predicted"/>
<dbReference type="EMBL" id="VSRR010000696">
    <property type="protein sequence ID" value="MPC18607.1"/>
    <property type="molecule type" value="Genomic_DNA"/>
</dbReference>
<dbReference type="AlphaFoldDB" id="A0A5B7DBL2"/>
<comment type="caution">
    <text evidence="1">The sequence shown here is derived from an EMBL/GenBank/DDBJ whole genome shotgun (WGS) entry which is preliminary data.</text>
</comment>
<dbReference type="Proteomes" id="UP000324222">
    <property type="component" value="Unassembled WGS sequence"/>
</dbReference>
<evidence type="ECO:0000313" key="2">
    <source>
        <dbReference type="Proteomes" id="UP000324222"/>
    </source>
</evidence>
<evidence type="ECO:0000313" key="1">
    <source>
        <dbReference type="EMBL" id="MPC18607.1"/>
    </source>
</evidence>
<keyword evidence="2" id="KW-1185">Reference proteome</keyword>
<protein>
    <submittedName>
        <fullName evidence="1">Uncharacterized protein</fullName>
    </submittedName>
</protein>
<gene>
    <name evidence="1" type="ORF">E2C01_011495</name>
</gene>
<organism evidence="1 2">
    <name type="scientific">Portunus trituberculatus</name>
    <name type="common">Swimming crab</name>
    <name type="synonym">Neptunus trituberculatus</name>
    <dbReference type="NCBI Taxonomy" id="210409"/>
    <lineage>
        <taxon>Eukaryota</taxon>
        <taxon>Metazoa</taxon>
        <taxon>Ecdysozoa</taxon>
        <taxon>Arthropoda</taxon>
        <taxon>Crustacea</taxon>
        <taxon>Multicrustacea</taxon>
        <taxon>Malacostraca</taxon>
        <taxon>Eumalacostraca</taxon>
        <taxon>Eucarida</taxon>
        <taxon>Decapoda</taxon>
        <taxon>Pleocyemata</taxon>
        <taxon>Brachyura</taxon>
        <taxon>Eubrachyura</taxon>
        <taxon>Portunoidea</taxon>
        <taxon>Portunidae</taxon>
        <taxon>Portuninae</taxon>
        <taxon>Portunus</taxon>
    </lineage>
</organism>
<reference evidence="1 2" key="1">
    <citation type="submission" date="2019-05" db="EMBL/GenBank/DDBJ databases">
        <title>Another draft genome of Portunus trituberculatus and its Hox gene families provides insights of decapod evolution.</title>
        <authorList>
            <person name="Jeong J.-H."/>
            <person name="Song I."/>
            <person name="Kim S."/>
            <person name="Choi T."/>
            <person name="Kim D."/>
            <person name="Ryu S."/>
            <person name="Kim W."/>
        </authorList>
    </citation>
    <scope>NUCLEOTIDE SEQUENCE [LARGE SCALE GENOMIC DNA]</scope>
    <source>
        <tissue evidence="1">Muscle</tissue>
    </source>
</reference>
<name>A0A5B7DBL2_PORTR</name>
<accession>A0A5B7DBL2</accession>
<sequence length="114" mass="12756">MMKSVTTISSEYDLAVTVLVGQTMQAELYLTRSEMKGDLTPIIGAPSKLRGYNTNKSKSHTRTSCPLHTQTSYRNENGVFPSGASFWSHRAVVNRGILLTCYTLFFQVDLTSHY</sequence>